<evidence type="ECO:0000259" key="2">
    <source>
        <dbReference type="Pfam" id="PF08239"/>
    </source>
</evidence>
<dbReference type="RefSeq" id="WP_219157947.1">
    <property type="nucleotide sequence ID" value="NZ_JAHWQX010000001.1"/>
</dbReference>
<organism evidence="3 4">
    <name type="scientific">Pseudohoeflea coraliihabitans</name>
    <dbReference type="NCBI Taxonomy" id="2860393"/>
    <lineage>
        <taxon>Bacteria</taxon>
        <taxon>Pseudomonadati</taxon>
        <taxon>Pseudomonadota</taxon>
        <taxon>Alphaproteobacteria</taxon>
        <taxon>Hyphomicrobiales</taxon>
        <taxon>Rhizobiaceae</taxon>
        <taxon>Pseudohoeflea</taxon>
    </lineage>
</organism>
<dbReference type="Pfam" id="PF06823">
    <property type="entry name" value="DUF1236"/>
    <property type="match status" value="1"/>
</dbReference>
<dbReference type="Proteomes" id="UP001430804">
    <property type="component" value="Unassembled WGS sequence"/>
</dbReference>
<gene>
    <name evidence="3" type="ORF">KY465_02125</name>
</gene>
<accession>A0ABS6WJN7</accession>
<reference evidence="3" key="1">
    <citation type="submission" date="2021-07" db="EMBL/GenBank/DDBJ databases">
        <title>Pseudohoeflea marina sp. nov. a polyhydroxyalcanoate-producing bacterium.</title>
        <authorList>
            <person name="Zheng W."/>
            <person name="Yu S."/>
            <person name="Huang Y."/>
        </authorList>
    </citation>
    <scope>NUCLEOTIDE SEQUENCE</scope>
    <source>
        <strain evidence="3">DP4N28-3</strain>
    </source>
</reference>
<feature type="signal peptide" evidence="1">
    <location>
        <begin position="1"/>
        <end position="22"/>
    </location>
</feature>
<dbReference type="Pfam" id="PF08239">
    <property type="entry name" value="SH3_3"/>
    <property type="match status" value="1"/>
</dbReference>
<evidence type="ECO:0000313" key="4">
    <source>
        <dbReference type="Proteomes" id="UP001430804"/>
    </source>
</evidence>
<comment type="caution">
    <text evidence="3">The sequence shown here is derived from an EMBL/GenBank/DDBJ whole genome shotgun (WGS) entry which is preliminary data.</text>
</comment>
<feature type="chain" id="PRO_5045521933" evidence="1">
    <location>
        <begin position="23"/>
        <end position="215"/>
    </location>
</feature>
<dbReference type="EMBL" id="JAHWQX010000001">
    <property type="protein sequence ID" value="MBW3096070.1"/>
    <property type="molecule type" value="Genomic_DNA"/>
</dbReference>
<name>A0ABS6WJN7_9HYPH</name>
<dbReference type="InterPro" id="IPR009642">
    <property type="entry name" value="DUF1236"/>
</dbReference>
<keyword evidence="1" id="KW-0732">Signal</keyword>
<sequence>MTSIKTLLSASALSLIAVPAFAAMSVTATTDLNVRAGPGPQHPVETVIGVDQQATLNGCLEDSKWCQVTVNGQTGWAYSDYLTTDMSGERVVVYEQRQQIGVPTVTYESSGGAVAGGASGAVAGALIGGPIGAAVGGAAGAVIGASISPSATTTTYVESNPVDPVYLEGEVVVGAQLPPEVQLYEVPQAEYRYVYVNGQRVLVQPDNRQIVYVYR</sequence>
<evidence type="ECO:0000313" key="3">
    <source>
        <dbReference type="EMBL" id="MBW3096070.1"/>
    </source>
</evidence>
<dbReference type="InterPro" id="IPR003646">
    <property type="entry name" value="SH3-like_bac-type"/>
</dbReference>
<evidence type="ECO:0000256" key="1">
    <source>
        <dbReference type="SAM" id="SignalP"/>
    </source>
</evidence>
<feature type="domain" description="SH3b" evidence="2">
    <location>
        <begin position="31"/>
        <end position="83"/>
    </location>
</feature>
<proteinExistence type="predicted"/>
<keyword evidence="4" id="KW-1185">Reference proteome</keyword>
<protein>
    <submittedName>
        <fullName evidence="3">DUF1236 domain-containing protein</fullName>
    </submittedName>
</protein>